<evidence type="ECO:0000313" key="2">
    <source>
        <dbReference type="EMBL" id="AJA52555.1"/>
    </source>
</evidence>
<keyword evidence="1" id="KW-1133">Transmembrane helix</keyword>
<feature type="transmembrane region" description="Helical" evidence="1">
    <location>
        <begin position="179"/>
        <end position="199"/>
    </location>
</feature>
<keyword evidence="1" id="KW-0812">Transmembrane</keyword>
<evidence type="ECO:0008006" key="6">
    <source>
        <dbReference type="Google" id="ProtNLM"/>
    </source>
</evidence>
<dbReference type="Proteomes" id="UP000030905">
    <property type="component" value="Chromosome"/>
</dbReference>
<dbReference type="KEGG" id="cpae:CPAST_c24980"/>
<keyword evidence="5" id="KW-1185">Reference proteome</keyword>
<feature type="transmembrane region" description="Helical" evidence="1">
    <location>
        <begin position="106"/>
        <end position="128"/>
    </location>
</feature>
<feature type="transmembrane region" description="Helical" evidence="1">
    <location>
        <begin position="206"/>
        <end position="227"/>
    </location>
</feature>
<evidence type="ECO:0000313" key="3">
    <source>
        <dbReference type="EMBL" id="KRU11435.1"/>
    </source>
</evidence>
<evidence type="ECO:0000256" key="1">
    <source>
        <dbReference type="SAM" id="Phobius"/>
    </source>
</evidence>
<dbReference type="PATRIC" id="fig|1262449.3.peg.3539"/>
<feature type="transmembrane region" description="Helical" evidence="1">
    <location>
        <begin position="24"/>
        <end position="45"/>
    </location>
</feature>
<reference evidence="3 4" key="3">
    <citation type="journal article" name="Genome Announc.">
        <title>Improved Draft Genome Sequence of Clostridium pasteurianum Strain ATCC 6013 (DSM 525) Using a Hybrid Next-Generation Sequencing Approach.</title>
        <authorList>
            <person name="Pyne M.E."/>
            <person name="Utturkar S."/>
            <person name="Brown S.D."/>
            <person name="Moo-Young M."/>
            <person name="Chung D.A."/>
            <person name="Chou C.P."/>
        </authorList>
    </citation>
    <scope>NUCLEOTIDE SEQUENCE [LARGE SCALE GENOMIC DNA]</scope>
    <source>
        <strain evidence="3 4">ATCC 6013</strain>
    </source>
</reference>
<accession>A0A0H3J5T9</accession>
<protein>
    <recommendedName>
        <fullName evidence="6">ABC-2 family transporter protein</fullName>
    </recommendedName>
</protein>
<dbReference type="Proteomes" id="UP000028042">
    <property type="component" value="Unassembled WGS sequence"/>
</dbReference>
<sequence length="284" mass="32337">MANLQKTFFISINNIRKWASNPRIYILAALLFLMLWNYVNPILSFSKIVNYRVAPWLFPYISNWYFTQMLMMLGIVFLFCDAPFMDECQTYLMVRSGRIPWGAGQVLYIMLGTAIYFLFIVIISILILSPSLFLSNGWGKVLGTLAQTNAGQKYGILLPISYNIQLQYTPIEALLLSFLLQWCAGTMVGLVMFIINIYLKRSIGAIVGSSIVLFDFVVANSLPYYYYHFSPSSMARLTILDPTGMSPRPTNLYAYIFFIIGIIVLSVISVISVRKRQIEVLPPV</sequence>
<reference evidence="2 5" key="1">
    <citation type="journal article" date="2015" name="Genome Announc.">
        <title>Complete Genome Sequence of the Nitrogen-Fixing and Solvent-Producing Clostridium pasteurianum DSM 525.</title>
        <authorList>
            <person name="Poehlein A."/>
            <person name="Grosse-Honebrink A."/>
            <person name="Zhang Y."/>
            <person name="Minton N.P."/>
            <person name="Daniel R."/>
        </authorList>
    </citation>
    <scope>NUCLEOTIDE SEQUENCE [LARGE SCALE GENOMIC DNA]</scope>
    <source>
        <strain evidence="2">DSM 525</strain>
        <strain evidence="5">DSM 525 / ATCC 6013</strain>
    </source>
</reference>
<proteinExistence type="predicted"/>
<name>A0A0H3J5T9_CLOPA</name>
<dbReference type="KEGG" id="cpat:CLPA_c24980"/>
<feature type="transmembrane region" description="Helical" evidence="1">
    <location>
        <begin position="252"/>
        <end position="273"/>
    </location>
</feature>
<evidence type="ECO:0000313" key="4">
    <source>
        <dbReference type="Proteomes" id="UP000028042"/>
    </source>
</evidence>
<evidence type="ECO:0000313" key="5">
    <source>
        <dbReference type="Proteomes" id="UP000030905"/>
    </source>
</evidence>
<reference evidence="3" key="2">
    <citation type="submission" date="2015-10" db="EMBL/GenBank/DDBJ databases">
        <title>Improved Draft Genome Sequence of Clostridium pasteurianum Strain ATCC 6013 (DSM 525) Using a Hybrid Next-Generation Sequencing Approach.</title>
        <authorList>
            <person name="Pyne M.E."/>
            <person name="Utturkar S.M."/>
            <person name="Brown S.D."/>
            <person name="Moo-Young M."/>
            <person name="Chung D.A."/>
            <person name="Chou P.C."/>
        </authorList>
    </citation>
    <scope>NUCLEOTIDE SEQUENCE</scope>
    <source>
        <strain evidence="3">ATCC 6013</strain>
    </source>
</reference>
<dbReference type="eggNOG" id="ENOG502ZMBN">
    <property type="taxonomic scope" value="Bacteria"/>
</dbReference>
<dbReference type="AlphaFoldDB" id="A0A0H3J5T9"/>
<keyword evidence="1" id="KW-0472">Membrane</keyword>
<organism evidence="2 5">
    <name type="scientific">Clostridium pasteurianum DSM 525 = ATCC 6013</name>
    <dbReference type="NCBI Taxonomy" id="1262449"/>
    <lineage>
        <taxon>Bacteria</taxon>
        <taxon>Bacillati</taxon>
        <taxon>Bacillota</taxon>
        <taxon>Clostridia</taxon>
        <taxon>Eubacteriales</taxon>
        <taxon>Clostridiaceae</taxon>
        <taxon>Clostridium</taxon>
    </lineage>
</organism>
<gene>
    <name evidence="2" type="ORF">CLPA_c24980</name>
    <name evidence="3" type="ORF">CP6013_00682</name>
</gene>
<feature type="transmembrane region" description="Helical" evidence="1">
    <location>
        <begin position="65"/>
        <end position="85"/>
    </location>
</feature>
<dbReference type="EMBL" id="CP009268">
    <property type="protein sequence ID" value="AJA52555.1"/>
    <property type="molecule type" value="Genomic_DNA"/>
</dbReference>
<dbReference type="EMBL" id="JPGY02000001">
    <property type="protein sequence ID" value="KRU11435.1"/>
    <property type="molecule type" value="Genomic_DNA"/>
</dbReference>
<dbReference type="RefSeq" id="WP_003447507.1">
    <property type="nucleotide sequence ID" value="NZ_ANZB01000015.1"/>
</dbReference>
<dbReference type="GeneID" id="93074634"/>